<dbReference type="GO" id="GO:0005737">
    <property type="term" value="C:cytoplasm"/>
    <property type="evidence" value="ECO:0007669"/>
    <property type="project" value="TreeGrafter"/>
</dbReference>
<dbReference type="EMBL" id="JACHXR010000008">
    <property type="protein sequence ID" value="MBB3231921.1"/>
    <property type="molecule type" value="Genomic_DNA"/>
</dbReference>
<name>A0A7W5EV42_9GAMM</name>
<proteinExistence type="predicted"/>
<reference evidence="3 4" key="1">
    <citation type="submission" date="2020-08" db="EMBL/GenBank/DDBJ databases">
        <title>Genomic Encyclopedia of Type Strains, Phase III (KMG-III): the genomes of soil and plant-associated and newly described type strains.</title>
        <authorList>
            <person name="Whitman W."/>
        </authorList>
    </citation>
    <scope>NUCLEOTIDE SEQUENCE [LARGE SCALE GENOMIC DNA]</scope>
    <source>
        <strain evidence="3 4">CECT 7744</strain>
    </source>
</reference>
<evidence type="ECO:0000313" key="3">
    <source>
        <dbReference type="EMBL" id="MBB3231921.1"/>
    </source>
</evidence>
<keyword evidence="3" id="KW-0808">Transferase</keyword>
<dbReference type="InterPro" id="IPR000594">
    <property type="entry name" value="ThiF_NAD_FAD-bd"/>
</dbReference>
<dbReference type="Pfam" id="PF14461">
    <property type="entry name" value="Prok-E2_B"/>
    <property type="match status" value="1"/>
</dbReference>
<dbReference type="InterPro" id="IPR045886">
    <property type="entry name" value="ThiF/MoeB/HesA"/>
</dbReference>
<dbReference type="Pfam" id="PF00899">
    <property type="entry name" value="ThiF"/>
    <property type="match status" value="1"/>
</dbReference>
<evidence type="ECO:0000313" key="4">
    <source>
        <dbReference type="Proteomes" id="UP000518892"/>
    </source>
</evidence>
<dbReference type="RefSeq" id="WP_183384390.1">
    <property type="nucleotide sequence ID" value="NZ_JACHXR010000008.1"/>
</dbReference>
<sequence length="582" mass="64822">MHWWEKWPGRLEAEAQAFVECGIPYEIDSEAKEKGLLIIQATFQWEKEEIPLTICFPDNYPYFPPKVTAPKCNLRHQEPREGGLCLLAQEQDTWDTNDTIAEVISRQLPDILRINEGDPKAKHREEQTGIPIGAYMNYEINSHLLLPELPENISRGKGTLDLRLSNMHPLRGIACSANDETTNRKIGISAVVQQNTGIYCNTKVTGYWAYLSSPPSSLDAKTIIKEAEKDLGHPLPRNMHKFKEYRKGQKHPLEYRLDIYAFAYHDELEHEKSIPTWIVVARRSVKGTARTDAQLIRSHTESRQEVFKRIPEARPLEAATVTCIGLGSIGSPIAIELAKAGVGKIHLVDSDIVEPGNSVRWASGFGAAGHHKSLHIAQSIKINHPYTQVGEHIPIRIGSTGYLAAKNGQKASHDEILHRAISDSDLIIDSSASTGVHHYLSSLSRDYRIPHIIVSSTHGAWGGRVARLTPGETGCWSCLLHYENDGSIPTPSDRVDDEAVQPHGCLDPTFTGTSFDLMSISMMATRLAVATLCRGSNNGYPDYAWDYSAISFRAEDASLCTPSWKTSRIKQHPRCASCQLEK</sequence>
<feature type="domain" description="Prokaryotic E2 family B" evidence="2">
    <location>
        <begin position="46"/>
        <end position="116"/>
    </location>
</feature>
<dbReference type="GO" id="GO:0008641">
    <property type="term" value="F:ubiquitin-like modifier activating enzyme activity"/>
    <property type="evidence" value="ECO:0007669"/>
    <property type="project" value="InterPro"/>
</dbReference>
<comment type="caution">
    <text evidence="3">The sequence shown here is derived from an EMBL/GenBank/DDBJ whole genome shotgun (WGS) entry which is preliminary data.</text>
</comment>
<dbReference type="SUPFAM" id="SSF69572">
    <property type="entry name" value="Activating enzymes of the ubiquitin-like proteins"/>
    <property type="match status" value="1"/>
</dbReference>
<dbReference type="PANTHER" id="PTHR10953:SF102">
    <property type="entry name" value="ADENYLYLTRANSFERASE AND SULFURTRANSFERASE MOCS3"/>
    <property type="match status" value="1"/>
</dbReference>
<evidence type="ECO:0000259" key="2">
    <source>
        <dbReference type="Pfam" id="PF14461"/>
    </source>
</evidence>
<keyword evidence="3" id="KW-0548">Nucleotidyltransferase</keyword>
<organism evidence="3 4">
    <name type="scientific">Halomonas stenophila</name>
    <dbReference type="NCBI Taxonomy" id="795312"/>
    <lineage>
        <taxon>Bacteria</taxon>
        <taxon>Pseudomonadati</taxon>
        <taxon>Pseudomonadota</taxon>
        <taxon>Gammaproteobacteria</taxon>
        <taxon>Oceanospirillales</taxon>
        <taxon>Halomonadaceae</taxon>
        <taxon>Halomonas</taxon>
    </lineage>
</organism>
<dbReference type="Gene3D" id="3.40.50.720">
    <property type="entry name" value="NAD(P)-binding Rossmann-like Domain"/>
    <property type="match status" value="1"/>
</dbReference>
<accession>A0A7W5EV42</accession>
<evidence type="ECO:0000259" key="1">
    <source>
        <dbReference type="Pfam" id="PF00899"/>
    </source>
</evidence>
<protein>
    <submittedName>
        <fullName evidence="3">Molybdopterin/thiamine biosynthesis adenylyltransferase</fullName>
    </submittedName>
</protein>
<dbReference type="PANTHER" id="PTHR10953">
    <property type="entry name" value="UBIQUITIN-ACTIVATING ENZYME E1"/>
    <property type="match status" value="1"/>
</dbReference>
<dbReference type="Gene3D" id="3.10.110.10">
    <property type="entry name" value="Ubiquitin Conjugating Enzyme"/>
    <property type="match status" value="1"/>
</dbReference>
<keyword evidence="4" id="KW-1185">Reference proteome</keyword>
<feature type="domain" description="THIF-type NAD/FAD binding fold" evidence="1">
    <location>
        <begin position="314"/>
        <end position="519"/>
    </location>
</feature>
<dbReference type="CDD" id="cd00195">
    <property type="entry name" value="UBCc_UEV"/>
    <property type="match status" value="1"/>
</dbReference>
<dbReference type="GO" id="GO:0016779">
    <property type="term" value="F:nucleotidyltransferase activity"/>
    <property type="evidence" value="ECO:0007669"/>
    <property type="project" value="UniProtKB-KW"/>
</dbReference>
<gene>
    <name evidence="3" type="ORF">FHR97_002784</name>
</gene>
<dbReference type="InterPro" id="IPR016135">
    <property type="entry name" value="UBQ-conjugating_enzyme/RWD"/>
</dbReference>
<dbReference type="Proteomes" id="UP000518892">
    <property type="component" value="Unassembled WGS sequence"/>
</dbReference>
<dbReference type="InterPro" id="IPR032701">
    <property type="entry name" value="Prok-E2_B_dom"/>
</dbReference>
<dbReference type="AlphaFoldDB" id="A0A7W5EV42"/>
<dbReference type="SUPFAM" id="SSF54495">
    <property type="entry name" value="UBC-like"/>
    <property type="match status" value="1"/>
</dbReference>
<dbReference type="InterPro" id="IPR035985">
    <property type="entry name" value="Ubiquitin-activating_enz"/>
</dbReference>
<dbReference type="GO" id="GO:0004792">
    <property type="term" value="F:thiosulfate-cyanide sulfurtransferase activity"/>
    <property type="evidence" value="ECO:0007669"/>
    <property type="project" value="TreeGrafter"/>
</dbReference>